<sequence length="161" mass="18532">MINRGKQWEKKFEEDWRRCFPDGVIIRIPDQMSGLKNSSKNLCDYICFDGVHLYLNECKTITGNTFPVTGFTQLNALQPYCNKRNIRAGVVIWYSTHKRVIYVPAEGFQKAVDDGLKSININKTAFDKYCIVEIPSITKRVFPTCDYTVLSSLGDNYGRKE</sequence>
<accession>A0A8S5M827</accession>
<reference evidence="1" key="1">
    <citation type="journal article" date="2021" name="Proc. Natl. Acad. Sci. U.S.A.">
        <title>A Catalog of Tens of Thousands of Viruses from Human Metagenomes Reveals Hidden Associations with Chronic Diseases.</title>
        <authorList>
            <person name="Tisza M.J."/>
            <person name="Buck C.B."/>
        </authorList>
    </citation>
    <scope>NUCLEOTIDE SEQUENCE</scope>
    <source>
        <strain evidence="1">Ctrgt10</strain>
    </source>
</reference>
<keyword evidence="1" id="KW-0255">Endonuclease</keyword>
<keyword evidence="1" id="KW-0378">Hydrolase</keyword>
<dbReference type="Gene3D" id="3.40.1350.10">
    <property type="match status" value="1"/>
</dbReference>
<proteinExistence type="predicted"/>
<protein>
    <submittedName>
        <fullName evidence="1">HJC II RESTRICTION ENDONUCLEASE, HYDROLASE</fullName>
    </submittedName>
</protein>
<evidence type="ECO:0000313" key="1">
    <source>
        <dbReference type="EMBL" id="DAD78123.1"/>
    </source>
</evidence>
<keyword evidence="1" id="KW-0540">Nuclease</keyword>
<name>A0A8S5M827_9CAUD</name>
<dbReference type="GO" id="GO:0016787">
    <property type="term" value="F:hydrolase activity"/>
    <property type="evidence" value="ECO:0007669"/>
    <property type="project" value="UniProtKB-KW"/>
</dbReference>
<organism evidence="1">
    <name type="scientific">Siphoviridae sp. ctrgt10</name>
    <dbReference type="NCBI Taxonomy" id="2826479"/>
    <lineage>
        <taxon>Viruses</taxon>
        <taxon>Duplodnaviria</taxon>
        <taxon>Heunggongvirae</taxon>
        <taxon>Uroviricota</taxon>
        <taxon>Caudoviricetes</taxon>
    </lineage>
</organism>
<dbReference type="GO" id="GO:0003676">
    <property type="term" value="F:nucleic acid binding"/>
    <property type="evidence" value="ECO:0007669"/>
    <property type="project" value="InterPro"/>
</dbReference>
<dbReference type="EMBL" id="BK014839">
    <property type="protein sequence ID" value="DAD78123.1"/>
    <property type="molecule type" value="Genomic_DNA"/>
</dbReference>
<dbReference type="InterPro" id="IPR011856">
    <property type="entry name" value="tRNA_endonuc-like_dom_sf"/>
</dbReference>
<dbReference type="GO" id="GO:0004519">
    <property type="term" value="F:endonuclease activity"/>
    <property type="evidence" value="ECO:0007669"/>
    <property type="project" value="UniProtKB-KW"/>
</dbReference>